<name>D9ZDM2_9ZZZZ</name>
<evidence type="ECO:0000313" key="1">
    <source>
        <dbReference type="EMBL" id="ADD61426.1"/>
    </source>
</evidence>
<organism evidence="1">
    <name type="scientific">uncultured organism</name>
    <dbReference type="NCBI Taxonomy" id="155900"/>
    <lineage>
        <taxon>unclassified sequences</taxon>
        <taxon>environmental samples</taxon>
    </lineage>
</organism>
<dbReference type="AlphaFoldDB" id="D9ZDM2"/>
<sequence length="100" mass="11158">MQFPDLFELHIVCILQKVTLPGCLDRNLGVHSGLVKLCGLYETEHGGVERLVNHIRYHMVPLPYYPAVPALELLHVSARRGIAAVSTYGEDRLNEVGEHA</sequence>
<dbReference type="EMBL" id="GU942929">
    <property type="protein sequence ID" value="ADD61426.1"/>
    <property type="molecule type" value="Genomic_DNA"/>
</dbReference>
<protein>
    <submittedName>
        <fullName evidence="1">Uncharacterized protein</fullName>
    </submittedName>
</protein>
<accession>D9ZDM2</accession>
<reference evidence="1" key="1">
    <citation type="journal article" date="2010" name="Genome Res.">
        <title>Functional metagenomics to mine the human gut microbiome for dietary fiber catabolic enzymes.</title>
        <authorList>
            <person name="Tasse L."/>
            <person name="Bercovici J."/>
            <person name="Pizzut-Serin S."/>
            <person name="Robe P."/>
            <person name="Tap J."/>
            <person name="Klopp C."/>
            <person name="Cantarel B.L."/>
            <person name="Coutinho P.M."/>
            <person name="Henrissat B."/>
            <person name="Leclerc M."/>
            <person name="Dore J."/>
            <person name="Monsan P."/>
            <person name="Remaud-Simeon M."/>
            <person name="Potocki-Veronese G."/>
        </authorList>
    </citation>
    <scope>NUCLEOTIDE SEQUENCE</scope>
</reference>
<proteinExistence type="predicted"/>